<name>A0A6A6GTZ4_VIRVR</name>
<dbReference type="EMBL" id="ML991878">
    <property type="protein sequence ID" value="KAF2229038.1"/>
    <property type="molecule type" value="Genomic_DNA"/>
</dbReference>
<dbReference type="AlphaFoldDB" id="A0A6A6GTZ4"/>
<reference evidence="1" key="1">
    <citation type="journal article" date="2020" name="Stud. Mycol.">
        <title>101 Dothideomycetes genomes: a test case for predicting lifestyles and emergence of pathogens.</title>
        <authorList>
            <person name="Haridas S."/>
            <person name="Albert R."/>
            <person name="Binder M."/>
            <person name="Bloem J."/>
            <person name="Labutti K."/>
            <person name="Salamov A."/>
            <person name="Andreopoulos B."/>
            <person name="Baker S."/>
            <person name="Barry K."/>
            <person name="Bills G."/>
            <person name="Bluhm B."/>
            <person name="Cannon C."/>
            <person name="Castanera R."/>
            <person name="Culley D."/>
            <person name="Daum C."/>
            <person name="Ezra D."/>
            <person name="Gonzalez J."/>
            <person name="Henrissat B."/>
            <person name="Kuo A."/>
            <person name="Liang C."/>
            <person name="Lipzen A."/>
            <person name="Lutzoni F."/>
            <person name="Magnuson J."/>
            <person name="Mondo S."/>
            <person name="Nolan M."/>
            <person name="Ohm R."/>
            <person name="Pangilinan J."/>
            <person name="Park H.-J."/>
            <person name="Ramirez L."/>
            <person name="Alfaro M."/>
            <person name="Sun H."/>
            <person name="Tritt A."/>
            <person name="Yoshinaga Y."/>
            <person name="Zwiers L.-H."/>
            <person name="Turgeon B."/>
            <person name="Goodwin S."/>
            <person name="Spatafora J."/>
            <person name="Crous P."/>
            <person name="Grigoriev I."/>
        </authorList>
    </citation>
    <scope>NUCLEOTIDE SEQUENCE</scope>
    <source>
        <strain evidence="1">Tuck. ex Michener</strain>
    </source>
</reference>
<gene>
    <name evidence="1" type="ORF">EV356DRAFT_496566</name>
</gene>
<evidence type="ECO:0000313" key="2">
    <source>
        <dbReference type="Proteomes" id="UP000800092"/>
    </source>
</evidence>
<protein>
    <submittedName>
        <fullName evidence="1">Uncharacterized protein</fullName>
    </submittedName>
</protein>
<proteinExistence type="predicted"/>
<keyword evidence="2" id="KW-1185">Reference proteome</keyword>
<evidence type="ECO:0000313" key="1">
    <source>
        <dbReference type="EMBL" id="KAF2229038.1"/>
    </source>
</evidence>
<sequence>MQLSFLCPRLLKSSSTTKADCQGRVSVGSRLNNIYRLQTPKFLYLPKVTKIVDNKSELPKPDSRWKRFNTAQIANAKSVLTVDDLEY</sequence>
<accession>A0A6A6GTZ4</accession>
<dbReference type="Proteomes" id="UP000800092">
    <property type="component" value="Unassembled WGS sequence"/>
</dbReference>
<organism evidence="1 2">
    <name type="scientific">Viridothelium virens</name>
    <name type="common">Speckled blister lichen</name>
    <name type="synonym">Trypethelium virens</name>
    <dbReference type="NCBI Taxonomy" id="1048519"/>
    <lineage>
        <taxon>Eukaryota</taxon>
        <taxon>Fungi</taxon>
        <taxon>Dikarya</taxon>
        <taxon>Ascomycota</taxon>
        <taxon>Pezizomycotina</taxon>
        <taxon>Dothideomycetes</taxon>
        <taxon>Dothideomycetes incertae sedis</taxon>
        <taxon>Trypetheliales</taxon>
        <taxon>Trypetheliaceae</taxon>
        <taxon>Viridothelium</taxon>
    </lineage>
</organism>